<comment type="caution">
    <text evidence="9">The sequence shown here is derived from an EMBL/GenBank/DDBJ whole genome shotgun (WGS) entry which is preliminary data.</text>
</comment>
<keyword evidence="6 7" id="KW-0472">Membrane</keyword>
<keyword evidence="5 7" id="KW-1133">Transmembrane helix</keyword>
<dbReference type="RefSeq" id="WP_253757368.1">
    <property type="nucleotide sequence ID" value="NZ_JAMZDZ010000001.1"/>
</dbReference>
<dbReference type="Pfam" id="PF00528">
    <property type="entry name" value="BPD_transp_1"/>
    <property type="match status" value="1"/>
</dbReference>
<feature type="transmembrane region" description="Helical" evidence="7">
    <location>
        <begin position="101"/>
        <end position="123"/>
    </location>
</feature>
<gene>
    <name evidence="9" type="ORF">ACFOZ4_08860</name>
</gene>
<dbReference type="PROSITE" id="PS50928">
    <property type="entry name" value="ABC_TM1"/>
    <property type="match status" value="1"/>
</dbReference>
<comment type="subcellular location">
    <subcellularLocation>
        <location evidence="1 7">Cell membrane</location>
        <topology evidence="1 7">Multi-pass membrane protein</topology>
    </subcellularLocation>
</comment>
<dbReference type="InterPro" id="IPR051393">
    <property type="entry name" value="ABC_transporter_permease"/>
</dbReference>
<evidence type="ECO:0000256" key="5">
    <source>
        <dbReference type="ARBA" id="ARBA00022989"/>
    </source>
</evidence>
<dbReference type="Proteomes" id="UP001595816">
    <property type="component" value="Unassembled WGS sequence"/>
</dbReference>
<evidence type="ECO:0000313" key="10">
    <source>
        <dbReference type="Proteomes" id="UP001595816"/>
    </source>
</evidence>
<reference evidence="10" key="1">
    <citation type="journal article" date="2019" name="Int. J. Syst. Evol. Microbiol.">
        <title>The Global Catalogue of Microorganisms (GCM) 10K type strain sequencing project: providing services to taxonomists for standard genome sequencing and annotation.</title>
        <authorList>
            <consortium name="The Broad Institute Genomics Platform"/>
            <consortium name="The Broad Institute Genome Sequencing Center for Infectious Disease"/>
            <person name="Wu L."/>
            <person name="Ma J."/>
        </authorList>
    </citation>
    <scope>NUCLEOTIDE SEQUENCE [LARGE SCALE GENOMIC DNA]</scope>
    <source>
        <strain evidence="10">CGMCC 4.7289</strain>
    </source>
</reference>
<evidence type="ECO:0000313" key="9">
    <source>
        <dbReference type="EMBL" id="MFC4130714.1"/>
    </source>
</evidence>
<dbReference type="Gene3D" id="1.10.3720.10">
    <property type="entry name" value="MetI-like"/>
    <property type="match status" value="1"/>
</dbReference>
<evidence type="ECO:0000256" key="3">
    <source>
        <dbReference type="ARBA" id="ARBA00022475"/>
    </source>
</evidence>
<protein>
    <submittedName>
        <fullName evidence="9">Carbohydrate ABC transporter permease</fullName>
    </submittedName>
</protein>
<evidence type="ECO:0000259" key="8">
    <source>
        <dbReference type="PROSITE" id="PS50928"/>
    </source>
</evidence>
<accession>A0ABV8LIW5</accession>
<organism evidence="9 10">
    <name type="scientific">Hamadaea flava</name>
    <dbReference type="NCBI Taxonomy" id="1742688"/>
    <lineage>
        <taxon>Bacteria</taxon>
        <taxon>Bacillati</taxon>
        <taxon>Actinomycetota</taxon>
        <taxon>Actinomycetes</taxon>
        <taxon>Micromonosporales</taxon>
        <taxon>Micromonosporaceae</taxon>
        <taxon>Hamadaea</taxon>
    </lineage>
</organism>
<feature type="domain" description="ABC transmembrane type-1" evidence="8">
    <location>
        <begin position="97"/>
        <end position="309"/>
    </location>
</feature>
<feature type="transmembrane region" description="Helical" evidence="7">
    <location>
        <begin position="38"/>
        <end position="61"/>
    </location>
</feature>
<dbReference type="InterPro" id="IPR000515">
    <property type="entry name" value="MetI-like"/>
</dbReference>
<evidence type="ECO:0000256" key="1">
    <source>
        <dbReference type="ARBA" id="ARBA00004651"/>
    </source>
</evidence>
<keyword evidence="3" id="KW-1003">Cell membrane</keyword>
<keyword evidence="10" id="KW-1185">Reference proteome</keyword>
<feature type="transmembrane region" description="Helical" evidence="7">
    <location>
        <begin position="185"/>
        <end position="207"/>
    </location>
</feature>
<dbReference type="PANTHER" id="PTHR30193">
    <property type="entry name" value="ABC TRANSPORTER PERMEASE PROTEIN"/>
    <property type="match status" value="1"/>
</dbReference>
<evidence type="ECO:0000256" key="4">
    <source>
        <dbReference type="ARBA" id="ARBA00022692"/>
    </source>
</evidence>
<name>A0ABV8LIW5_9ACTN</name>
<evidence type="ECO:0000256" key="2">
    <source>
        <dbReference type="ARBA" id="ARBA00022448"/>
    </source>
</evidence>
<dbReference type="InterPro" id="IPR035906">
    <property type="entry name" value="MetI-like_sf"/>
</dbReference>
<feature type="transmembrane region" description="Helical" evidence="7">
    <location>
        <begin position="135"/>
        <end position="153"/>
    </location>
</feature>
<feature type="transmembrane region" description="Helical" evidence="7">
    <location>
        <begin position="288"/>
        <end position="310"/>
    </location>
</feature>
<keyword evidence="4 7" id="KW-0812">Transmembrane</keyword>
<evidence type="ECO:0000256" key="6">
    <source>
        <dbReference type="ARBA" id="ARBA00023136"/>
    </source>
</evidence>
<proteinExistence type="inferred from homology"/>
<dbReference type="CDD" id="cd06261">
    <property type="entry name" value="TM_PBP2"/>
    <property type="match status" value="1"/>
</dbReference>
<evidence type="ECO:0000256" key="7">
    <source>
        <dbReference type="RuleBase" id="RU363032"/>
    </source>
</evidence>
<dbReference type="EMBL" id="JBHSAY010000005">
    <property type="protein sequence ID" value="MFC4130714.1"/>
    <property type="molecule type" value="Genomic_DNA"/>
</dbReference>
<dbReference type="SUPFAM" id="SSF160964">
    <property type="entry name" value="MalF N-terminal region-like"/>
    <property type="match status" value="1"/>
</dbReference>
<feature type="transmembrane region" description="Helical" evidence="7">
    <location>
        <begin position="228"/>
        <end position="251"/>
    </location>
</feature>
<dbReference type="PANTHER" id="PTHR30193:SF37">
    <property type="entry name" value="INNER MEMBRANE ABC TRANSPORTER PERMEASE PROTEIN YCJO"/>
    <property type="match status" value="1"/>
</dbReference>
<sequence>MTIRSRRGGQVADAPVHADVRVTSVGSSGRRSSRTGRLGGYGFVSPAVLIVAGLLYLPFLYTVYLGFTDYDGLTPASFVGLDNFRRFLDDPALTTSVRNTLMWAVGATVLPVALGLLIAVLSYGIKGGTWFRLPFLLPYALSGAGLAVIWGFILQTGGAANDFLGALGLPGADTRFLVEEPANTIAMIVALTWQQAGVNALLFLVGLQSIPKEPQEAARLDGASGWRLFRSITWPLLAPLTTVVVGLSLVASLKTFDIVWVTTQGGPGRNSETLAVTMYRDAFVSAEYGYGAAVAFALSLVTGLVSFVYLRRQMSTSKEGLA</sequence>
<dbReference type="SUPFAM" id="SSF161098">
    <property type="entry name" value="MetI-like"/>
    <property type="match status" value="1"/>
</dbReference>
<keyword evidence="2 7" id="KW-0813">Transport</keyword>
<comment type="similarity">
    <text evidence="7">Belongs to the binding-protein-dependent transport system permease family.</text>
</comment>